<dbReference type="EMBL" id="ML220128">
    <property type="protein sequence ID" value="TGZ79896.1"/>
    <property type="molecule type" value="Genomic_DNA"/>
</dbReference>
<organism evidence="1 2">
    <name type="scientific">Ascodesmis nigricans</name>
    <dbReference type="NCBI Taxonomy" id="341454"/>
    <lineage>
        <taxon>Eukaryota</taxon>
        <taxon>Fungi</taxon>
        <taxon>Dikarya</taxon>
        <taxon>Ascomycota</taxon>
        <taxon>Pezizomycotina</taxon>
        <taxon>Pezizomycetes</taxon>
        <taxon>Pezizales</taxon>
        <taxon>Ascodesmidaceae</taxon>
        <taxon>Ascodesmis</taxon>
    </lineage>
</organism>
<sequence>MEAISTNTEISGCVDCGYTGLRARGLRTRGGAGGWRGYKGATYCGLGARRIIAKRKSLRLCSSHDHRYYYYYDNFKHGDDGDRTEQIRQRHAIDTALGVRSSTNTGDLRVEDLLTRGISLIQVDSEAPTGYTVDLRESSVGVELRTNTKLSQLRELEGNLEV</sequence>
<evidence type="ECO:0000313" key="1">
    <source>
        <dbReference type="EMBL" id="TGZ79896.1"/>
    </source>
</evidence>
<evidence type="ECO:0000313" key="2">
    <source>
        <dbReference type="Proteomes" id="UP000298138"/>
    </source>
</evidence>
<dbReference type="InParanoid" id="A0A4S2MTU1"/>
<dbReference type="AlphaFoldDB" id="A0A4S2MTU1"/>
<reference evidence="1 2" key="1">
    <citation type="submission" date="2019-04" db="EMBL/GenBank/DDBJ databases">
        <title>Comparative genomics and transcriptomics to analyze fruiting body development in filamentous ascomycetes.</title>
        <authorList>
            <consortium name="DOE Joint Genome Institute"/>
            <person name="Lutkenhaus R."/>
            <person name="Traeger S."/>
            <person name="Breuer J."/>
            <person name="Kuo A."/>
            <person name="Lipzen A."/>
            <person name="Pangilinan J."/>
            <person name="Dilworth D."/>
            <person name="Sandor L."/>
            <person name="Poggeler S."/>
            <person name="Barry K."/>
            <person name="Grigoriev I.V."/>
            <person name="Nowrousian M."/>
        </authorList>
    </citation>
    <scope>NUCLEOTIDE SEQUENCE [LARGE SCALE GENOMIC DNA]</scope>
    <source>
        <strain evidence="1 2">CBS 389.68</strain>
    </source>
</reference>
<dbReference type="Proteomes" id="UP000298138">
    <property type="component" value="Unassembled WGS sequence"/>
</dbReference>
<proteinExistence type="predicted"/>
<accession>A0A4S2MTU1</accession>
<gene>
    <name evidence="1" type="ORF">EX30DRAFT_71409</name>
</gene>
<protein>
    <submittedName>
        <fullName evidence="1">Uncharacterized protein</fullName>
    </submittedName>
</protein>
<keyword evidence="2" id="KW-1185">Reference proteome</keyword>
<name>A0A4S2MTU1_9PEZI</name>